<evidence type="ECO:0000259" key="10">
    <source>
        <dbReference type="PROSITE" id="PS50109"/>
    </source>
</evidence>
<dbReference type="PROSITE" id="PS50885">
    <property type="entry name" value="HAMP"/>
    <property type="match status" value="1"/>
</dbReference>
<feature type="compositionally biased region" description="Basic and acidic residues" evidence="8">
    <location>
        <begin position="632"/>
        <end position="654"/>
    </location>
</feature>
<dbReference type="InterPro" id="IPR003660">
    <property type="entry name" value="HAMP_dom"/>
</dbReference>
<dbReference type="PANTHER" id="PTHR43065">
    <property type="entry name" value="SENSOR HISTIDINE KINASE"/>
    <property type="match status" value="1"/>
</dbReference>
<protein>
    <recommendedName>
        <fullName evidence="3">histidine kinase</fullName>
        <ecNumber evidence="3">2.7.13.3</ecNumber>
    </recommendedName>
</protein>
<feature type="region of interest" description="Disordered" evidence="8">
    <location>
        <begin position="613"/>
        <end position="668"/>
    </location>
</feature>
<name>A0ABW7C567_9CYAN</name>
<dbReference type="PANTHER" id="PTHR43065:SF50">
    <property type="entry name" value="HISTIDINE KINASE"/>
    <property type="match status" value="1"/>
</dbReference>
<evidence type="ECO:0000313" key="13">
    <source>
        <dbReference type="Proteomes" id="UP001604335"/>
    </source>
</evidence>
<dbReference type="Gene3D" id="3.30.565.10">
    <property type="entry name" value="Histidine kinase-like ATPase, C-terminal domain"/>
    <property type="match status" value="1"/>
</dbReference>
<dbReference type="SMART" id="SM00304">
    <property type="entry name" value="HAMP"/>
    <property type="match status" value="1"/>
</dbReference>
<dbReference type="Gene3D" id="6.10.340.10">
    <property type="match status" value="1"/>
</dbReference>
<dbReference type="Gene3D" id="1.10.287.130">
    <property type="match status" value="1"/>
</dbReference>
<keyword evidence="4" id="KW-0597">Phosphoprotein</keyword>
<organism evidence="12 13">
    <name type="scientific">Limnothrix redekei LRLZ20PSL1</name>
    <dbReference type="NCBI Taxonomy" id="3112953"/>
    <lineage>
        <taxon>Bacteria</taxon>
        <taxon>Bacillati</taxon>
        <taxon>Cyanobacteriota</taxon>
        <taxon>Cyanophyceae</taxon>
        <taxon>Pseudanabaenales</taxon>
        <taxon>Pseudanabaenaceae</taxon>
        <taxon>Limnothrix</taxon>
    </lineage>
</organism>
<comment type="catalytic activity">
    <reaction evidence="1">
        <text>ATP + protein L-histidine = ADP + protein N-phospho-L-histidine.</text>
        <dbReference type="EC" id="2.7.13.3"/>
    </reaction>
</comment>
<keyword evidence="9" id="KW-1133">Transmembrane helix</keyword>
<dbReference type="GO" id="GO:0005524">
    <property type="term" value="F:ATP binding"/>
    <property type="evidence" value="ECO:0007669"/>
    <property type="project" value="UniProtKB-KW"/>
</dbReference>
<evidence type="ECO:0000256" key="7">
    <source>
        <dbReference type="ARBA" id="ARBA00023012"/>
    </source>
</evidence>
<sequence length="668" mass="72668">MSHSTMKIKIKGRSRWIGYWQQRISNWHFSQKIALGYVLAIATGVVGSLAGIALADHFQGRGVAQLHDATTQVQLLSDLRSNLQAARLAIDEAGDDEIPAAQRQLFQQDAIAAIQAARDLANELTAYLKQNPQWLADRPDRLLHLANQSVADLQEYANQQVLMQQANEANQSAAQKEAKEAAEALEWKALAGADRTLARLVTTAHGQAEQAEVLLEEAQGLEKGIVILSLLLSAAVAGVIAMRVTRAIVNPLVRAATVAQGVAETGDFSQRVGITSQDEVGSLAQALDTLIERVAERNQELADAADLASSQARTLYRTLMDLRRTQAQLIQTEKMSLLGQVVAGVAHEINNPTSFIYGNLIHVTEGVSHLLELLTLYEAGHGPHSPEIRSLVEQLDLEFVREDLPQLMASMRSGAERIRAIVLSLRLFARLDEAEVKAINLPQSLDSVLTILGSRLCAQAHRPAIVVQLDYGPLPPIECYAGQLNQVLMHILTNAIDAIDEAFRQRPDRPLTLKLATRTLDPDWVSLAITDSGLGIPVSEQSRIFELFYTTKPVGKGSGMGLAIAQQVIVEKHGGTIDCESGNWGTTFTLKLPVRLAIADPAQPQATHVAVLGDRQPNQPVEDFADQGTGDQKTDGRQDMNHPKTAEAFDRDDQAPIEPLASDGLTRP</sequence>
<keyword evidence="5" id="KW-0808">Transferase</keyword>
<dbReference type="CDD" id="cd06225">
    <property type="entry name" value="HAMP"/>
    <property type="match status" value="1"/>
</dbReference>
<evidence type="ECO:0000256" key="2">
    <source>
        <dbReference type="ARBA" id="ARBA00004370"/>
    </source>
</evidence>
<evidence type="ECO:0000259" key="11">
    <source>
        <dbReference type="PROSITE" id="PS50885"/>
    </source>
</evidence>
<keyword evidence="9" id="KW-0472">Membrane</keyword>
<evidence type="ECO:0000256" key="8">
    <source>
        <dbReference type="SAM" id="MobiDB-lite"/>
    </source>
</evidence>
<evidence type="ECO:0000313" key="12">
    <source>
        <dbReference type="EMBL" id="MFG3816327.1"/>
    </source>
</evidence>
<dbReference type="InterPro" id="IPR004358">
    <property type="entry name" value="Sig_transdc_His_kin-like_C"/>
</dbReference>
<comment type="subcellular location">
    <subcellularLocation>
        <location evidence="2">Membrane</location>
    </subcellularLocation>
</comment>
<keyword evidence="13" id="KW-1185">Reference proteome</keyword>
<dbReference type="InterPro" id="IPR036890">
    <property type="entry name" value="HATPase_C_sf"/>
</dbReference>
<evidence type="ECO:0000256" key="3">
    <source>
        <dbReference type="ARBA" id="ARBA00012438"/>
    </source>
</evidence>
<reference evidence="13" key="1">
    <citation type="journal article" date="2024" name="Algal Res.">
        <title>Biochemical, toxicological and genomic investigation of a high-biomass producing Limnothrix strain isolated from Italian shallow drinking water reservoir.</title>
        <authorList>
            <person name="Simonazzi M."/>
            <person name="Shishido T.K."/>
            <person name="Delbaje E."/>
            <person name="Wahlsten M."/>
            <person name="Fewer D.P."/>
            <person name="Sivonen K."/>
            <person name="Pezzolesi L."/>
            <person name="Pistocchi R."/>
        </authorList>
    </citation>
    <scope>NUCLEOTIDE SEQUENCE [LARGE SCALE GENOMIC DNA]</scope>
    <source>
        <strain evidence="13">LRLZ20PSL1</strain>
    </source>
</reference>
<accession>A0ABW7C567</accession>
<feature type="transmembrane region" description="Helical" evidence="9">
    <location>
        <begin position="34"/>
        <end position="55"/>
    </location>
</feature>
<evidence type="ECO:0000256" key="1">
    <source>
        <dbReference type="ARBA" id="ARBA00000085"/>
    </source>
</evidence>
<dbReference type="SUPFAM" id="SSF158472">
    <property type="entry name" value="HAMP domain-like"/>
    <property type="match status" value="1"/>
</dbReference>
<dbReference type="Pfam" id="PF02518">
    <property type="entry name" value="HATPase_c"/>
    <property type="match status" value="1"/>
</dbReference>
<evidence type="ECO:0000256" key="6">
    <source>
        <dbReference type="ARBA" id="ARBA00022777"/>
    </source>
</evidence>
<dbReference type="PRINTS" id="PR00344">
    <property type="entry name" value="BCTRLSENSOR"/>
</dbReference>
<dbReference type="EC" id="2.7.13.3" evidence="3"/>
<feature type="domain" description="HAMP" evidence="11">
    <location>
        <begin position="246"/>
        <end position="299"/>
    </location>
</feature>
<evidence type="ECO:0000256" key="5">
    <source>
        <dbReference type="ARBA" id="ARBA00022679"/>
    </source>
</evidence>
<keyword evidence="6" id="KW-0418">Kinase</keyword>
<dbReference type="Pfam" id="PF00672">
    <property type="entry name" value="HAMP"/>
    <property type="match status" value="1"/>
</dbReference>
<keyword evidence="12" id="KW-0547">Nucleotide-binding</keyword>
<dbReference type="EMBL" id="JAZAQF010000006">
    <property type="protein sequence ID" value="MFG3816327.1"/>
    <property type="molecule type" value="Genomic_DNA"/>
</dbReference>
<dbReference type="InterPro" id="IPR005467">
    <property type="entry name" value="His_kinase_dom"/>
</dbReference>
<dbReference type="SMART" id="SM00387">
    <property type="entry name" value="HATPase_c"/>
    <property type="match status" value="1"/>
</dbReference>
<keyword evidence="12" id="KW-0067">ATP-binding</keyword>
<dbReference type="SUPFAM" id="SSF55874">
    <property type="entry name" value="ATPase domain of HSP90 chaperone/DNA topoisomerase II/histidine kinase"/>
    <property type="match status" value="1"/>
</dbReference>
<keyword evidence="7" id="KW-0902">Two-component regulatory system</keyword>
<evidence type="ECO:0000256" key="9">
    <source>
        <dbReference type="SAM" id="Phobius"/>
    </source>
</evidence>
<dbReference type="InterPro" id="IPR003594">
    <property type="entry name" value="HATPase_dom"/>
</dbReference>
<feature type="domain" description="Histidine kinase" evidence="10">
    <location>
        <begin position="344"/>
        <end position="596"/>
    </location>
</feature>
<gene>
    <name evidence="12" type="ORF">VPK24_01655</name>
</gene>
<evidence type="ECO:0000256" key="4">
    <source>
        <dbReference type="ARBA" id="ARBA00022553"/>
    </source>
</evidence>
<proteinExistence type="predicted"/>
<comment type="caution">
    <text evidence="12">The sequence shown here is derived from an EMBL/GenBank/DDBJ whole genome shotgun (WGS) entry which is preliminary data.</text>
</comment>
<dbReference type="PROSITE" id="PS50109">
    <property type="entry name" value="HIS_KIN"/>
    <property type="match status" value="1"/>
</dbReference>
<keyword evidence="9" id="KW-0812">Transmembrane</keyword>
<dbReference type="Proteomes" id="UP001604335">
    <property type="component" value="Unassembled WGS sequence"/>
</dbReference>